<dbReference type="Proteomes" id="UP001234178">
    <property type="component" value="Unassembled WGS sequence"/>
</dbReference>
<keyword evidence="2" id="KW-1185">Reference proteome</keyword>
<protein>
    <submittedName>
        <fullName evidence="1">Uncharacterized protein</fullName>
    </submittedName>
</protein>
<organism evidence="1 2">
    <name type="scientific">Daphnia magna</name>
    <dbReference type="NCBI Taxonomy" id="35525"/>
    <lineage>
        <taxon>Eukaryota</taxon>
        <taxon>Metazoa</taxon>
        <taxon>Ecdysozoa</taxon>
        <taxon>Arthropoda</taxon>
        <taxon>Crustacea</taxon>
        <taxon>Branchiopoda</taxon>
        <taxon>Diplostraca</taxon>
        <taxon>Cladocera</taxon>
        <taxon>Anomopoda</taxon>
        <taxon>Daphniidae</taxon>
        <taxon>Daphnia</taxon>
    </lineage>
</organism>
<evidence type="ECO:0000313" key="1">
    <source>
        <dbReference type="EMBL" id="KAK4021862.1"/>
    </source>
</evidence>
<comment type="caution">
    <text evidence="1">The sequence shown here is derived from an EMBL/GenBank/DDBJ whole genome shotgun (WGS) entry which is preliminary data.</text>
</comment>
<name>A0ABR0A9R2_9CRUS</name>
<gene>
    <name evidence="1" type="ORF">OUZ56_007351</name>
</gene>
<evidence type="ECO:0000313" key="2">
    <source>
        <dbReference type="Proteomes" id="UP001234178"/>
    </source>
</evidence>
<proteinExistence type="predicted"/>
<dbReference type="EMBL" id="JAOYFB010000037">
    <property type="protein sequence ID" value="KAK4021862.1"/>
    <property type="molecule type" value="Genomic_DNA"/>
</dbReference>
<accession>A0ABR0A9R2</accession>
<reference evidence="1 2" key="1">
    <citation type="journal article" date="2023" name="Nucleic Acids Res.">
        <title>The hologenome of Daphnia magna reveals possible DNA methylation and microbiome-mediated evolution of the host genome.</title>
        <authorList>
            <person name="Chaturvedi A."/>
            <person name="Li X."/>
            <person name="Dhandapani V."/>
            <person name="Marshall H."/>
            <person name="Kissane S."/>
            <person name="Cuenca-Cambronero M."/>
            <person name="Asole G."/>
            <person name="Calvet F."/>
            <person name="Ruiz-Romero M."/>
            <person name="Marangio P."/>
            <person name="Guigo R."/>
            <person name="Rago D."/>
            <person name="Mirbahai L."/>
            <person name="Eastwood N."/>
            <person name="Colbourne J.K."/>
            <person name="Zhou J."/>
            <person name="Mallon E."/>
            <person name="Orsini L."/>
        </authorList>
    </citation>
    <scope>NUCLEOTIDE SEQUENCE [LARGE SCALE GENOMIC DNA]</scope>
    <source>
        <strain evidence="1">LRV0_1</strain>
    </source>
</reference>
<sequence>MYEVMGCTMLQIDSGLLDTFPSATREIRVLDLDEISICFEIYQCKQDLNADIPRRRRKRIQ</sequence>